<name>A0A7C1JSD2_THERO</name>
<comment type="caution">
    <text evidence="2">The sequence shown here is derived from an EMBL/GenBank/DDBJ whole genome shotgun (WGS) entry which is preliminary data.</text>
</comment>
<evidence type="ECO:0000313" key="2">
    <source>
        <dbReference type="EMBL" id="HEF65416.1"/>
    </source>
</evidence>
<dbReference type="Gene3D" id="6.10.250.2410">
    <property type="match status" value="1"/>
</dbReference>
<dbReference type="EMBL" id="DSJL01000011">
    <property type="protein sequence ID" value="HEF65416.1"/>
    <property type="molecule type" value="Genomic_DNA"/>
</dbReference>
<evidence type="ECO:0000256" key="1">
    <source>
        <dbReference type="ARBA" id="ARBA00044777"/>
    </source>
</evidence>
<dbReference type="InterPro" id="IPR003768">
    <property type="entry name" value="ScpA"/>
</dbReference>
<dbReference type="Gene3D" id="1.10.10.580">
    <property type="entry name" value="Structural maintenance of chromosome 1. Chain E"/>
    <property type="match status" value="1"/>
</dbReference>
<gene>
    <name evidence="2" type="ORF">ENP47_07445</name>
</gene>
<dbReference type="InterPro" id="IPR023093">
    <property type="entry name" value="ScpA-like_C"/>
</dbReference>
<accession>A0A7C1JSD2</accession>
<organism evidence="2">
    <name type="scientific">Thermomicrobium roseum</name>
    <dbReference type="NCBI Taxonomy" id="500"/>
    <lineage>
        <taxon>Bacteria</taxon>
        <taxon>Pseudomonadati</taxon>
        <taxon>Thermomicrobiota</taxon>
        <taxon>Thermomicrobia</taxon>
        <taxon>Thermomicrobiales</taxon>
        <taxon>Thermomicrobiaceae</taxon>
        <taxon>Thermomicrobium</taxon>
    </lineage>
</organism>
<dbReference type="PANTHER" id="PTHR33969:SF2">
    <property type="entry name" value="SEGREGATION AND CONDENSATION PROTEIN A"/>
    <property type="match status" value="1"/>
</dbReference>
<dbReference type="Pfam" id="PF02616">
    <property type="entry name" value="SMC_ScpA"/>
    <property type="match status" value="1"/>
</dbReference>
<protein>
    <recommendedName>
        <fullName evidence="1">Segregation and condensation protein A</fullName>
    </recommendedName>
</protein>
<reference evidence="2" key="1">
    <citation type="journal article" date="2020" name="mSystems">
        <title>Genome- and Community-Level Interaction Insights into Carbon Utilization and Element Cycling Functions of Hydrothermarchaeota in Hydrothermal Sediment.</title>
        <authorList>
            <person name="Zhou Z."/>
            <person name="Liu Y."/>
            <person name="Xu W."/>
            <person name="Pan J."/>
            <person name="Luo Z.H."/>
            <person name="Li M."/>
        </authorList>
    </citation>
    <scope>NUCLEOTIDE SEQUENCE [LARGE SCALE GENOMIC DNA]</scope>
    <source>
        <strain evidence="2">SpSt-222</strain>
    </source>
</reference>
<proteinExistence type="predicted"/>
<sequence>MRATVLSTRLRNVPITVGEFSGPLDLLLQLVEARQLPITTVSLRAVTEQFLAALEPLEEAQPELLADFLVVASRLAALKARALLPRPDSPEDLEDPLVRDLQRYQVFREVANWLRARDEAGLRSWSRPPQPRAQAAVPEGRPEQLLQALQRWARRQRPVATVRWRPVVSLTAMIERLRTRLMGRCAFRTLLGERPTRSEVVVGVLALLTLVRRRLVELEQREPFGEIWVWPKEREPNGRA</sequence>
<dbReference type="AlphaFoldDB" id="A0A7C1JSD2"/>
<dbReference type="PANTHER" id="PTHR33969">
    <property type="entry name" value="SEGREGATION AND CONDENSATION PROTEIN A"/>
    <property type="match status" value="1"/>
</dbReference>